<gene>
    <name evidence="6" type="primary">rplU</name>
    <name evidence="8" type="ORF">SAMN05660462_02775</name>
</gene>
<comment type="subunit">
    <text evidence="6">Part of the 50S ribosomal subunit. Contacts protein L20.</text>
</comment>
<dbReference type="EMBL" id="FNQE01000039">
    <property type="protein sequence ID" value="SDZ34311.1"/>
    <property type="molecule type" value="Genomic_DNA"/>
</dbReference>
<sequence>MYAVIETGGKQYRVQEGDTIFVEKVAGNEGEALSFDKVLLISNDEDIKVGKPYVDGVSVNGTILEHGKAKKIVVFKFKRKKDYRKKQGHRQPYTKVKIEKING</sequence>
<dbReference type="PANTHER" id="PTHR21349">
    <property type="entry name" value="50S RIBOSOMAL PROTEIN L21"/>
    <property type="match status" value="1"/>
</dbReference>
<dbReference type="InterPro" id="IPR028909">
    <property type="entry name" value="bL21-like"/>
</dbReference>
<dbReference type="STRING" id="415015.SAMN05660462_02775"/>
<dbReference type="AlphaFoldDB" id="A0A1H3S9Y4"/>
<evidence type="ECO:0000256" key="4">
    <source>
        <dbReference type="ARBA" id="ARBA00022980"/>
    </source>
</evidence>
<dbReference type="Proteomes" id="UP000198625">
    <property type="component" value="Unassembled WGS sequence"/>
</dbReference>
<keyword evidence="9" id="KW-1185">Reference proteome</keyword>
<dbReference type="InterPro" id="IPR018258">
    <property type="entry name" value="Ribosomal_bL21_CS"/>
</dbReference>
<comment type="function">
    <text evidence="6 7">This protein binds to 23S rRNA in the presence of protein L20.</text>
</comment>
<comment type="similarity">
    <text evidence="1 6 7">Belongs to the bacterial ribosomal protein bL21 family.</text>
</comment>
<evidence type="ECO:0000313" key="8">
    <source>
        <dbReference type="EMBL" id="SDZ34311.1"/>
    </source>
</evidence>
<dbReference type="PANTHER" id="PTHR21349:SF0">
    <property type="entry name" value="LARGE RIBOSOMAL SUBUNIT PROTEIN BL21M"/>
    <property type="match status" value="1"/>
</dbReference>
<evidence type="ECO:0000256" key="7">
    <source>
        <dbReference type="RuleBase" id="RU000562"/>
    </source>
</evidence>
<name>A0A1H3S9Y4_9FIRM</name>
<dbReference type="InterPro" id="IPR001787">
    <property type="entry name" value="Ribosomal_bL21"/>
</dbReference>
<dbReference type="Pfam" id="PF00829">
    <property type="entry name" value="Ribosomal_L21p"/>
    <property type="match status" value="1"/>
</dbReference>
<dbReference type="NCBIfam" id="TIGR00061">
    <property type="entry name" value="L21"/>
    <property type="match status" value="1"/>
</dbReference>
<accession>A0A1H3S9Y4</accession>
<dbReference type="GO" id="GO:1990904">
    <property type="term" value="C:ribonucleoprotein complex"/>
    <property type="evidence" value="ECO:0007669"/>
    <property type="project" value="UniProtKB-KW"/>
</dbReference>
<evidence type="ECO:0000256" key="1">
    <source>
        <dbReference type="ARBA" id="ARBA00008563"/>
    </source>
</evidence>
<evidence type="ECO:0000256" key="2">
    <source>
        <dbReference type="ARBA" id="ARBA00022730"/>
    </source>
</evidence>
<evidence type="ECO:0000256" key="6">
    <source>
        <dbReference type="HAMAP-Rule" id="MF_01363"/>
    </source>
</evidence>
<dbReference type="PROSITE" id="PS01169">
    <property type="entry name" value="RIBOSOMAL_L21"/>
    <property type="match status" value="1"/>
</dbReference>
<dbReference type="GO" id="GO:0005840">
    <property type="term" value="C:ribosome"/>
    <property type="evidence" value="ECO:0007669"/>
    <property type="project" value="UniProtKB-KW"/>
</dbReference>
<evidence type="ECO:0000256" key="3">
    <source>
        <dbReference type="ARBA" id="ARBA00022884"/>
    </source>
</evidence>
<keyword evidence="4 6" id="KW-0689">Ribosomal protein</keyword>
<dbReference type="RefSeq" id="WP_091732552.1">
    <property type="nucleotide sequence ID" value="NZ_FNQE01000039.1"/>
</dbReference>
<reference evidence="8 9" key="1">
    <citation type="submission" date="2016-10" db="EMBL/GenBank/DDBJ databases">
        <authorList>
            <person name="de Groot N.N."/>
        </authorList>
    </citation>
    <scope>NUCLEOTIDE SEQUENCE [LARGE SCALE GENOMIC DNA]</scope>
    <source>
        <strain evidence="8 9">DSM 21650</strain>
    </source>
</reference>
<proteinExistence type="inferred from homology"/>
<dbReference type="GO" id="GO:0003735">
    <property type="term" value="F:structural constituent of ribosome"/>
    <property type="evidence" value="ECO:0007669"/>
    <property type="project" value="InterPro"/>
</dbReference>
<dbReference type="GO" id="GO:0005737">
    <property type="term" value="C:cytoplasm"/>
    <property type="evidence" value="ECO:0007669"/>
    <property type="project" value="UniProtKB-ARBA"/>
</dbReference>
<dbReference type="GO" id="GO:0019843">
    <property type="term" value="F:rRNA binding"/>
    <property type="evidence" value="ECO:0007669"/>
    <property type="project" value="UniProtKB-UniRule"/>
</dbReference>
<keyword evidence="3 6" id="KW-0694">RNA-binding</keyword>
<evidence type="ECO:0000313" key="9">
    <source>
        <dbReference type="Proteomes" id="UP000198625"/>
    </source>
</evidence>
<keyword evidence="5 6" id="KW-0687">Ribonucleoprotein</keyword>
<keyword evidence="2 6" id="KW-0699">rRNA-binding</keyword>
<protein>
    <recommendedName>
        <fullName evidence="6">Large ribosomal subunit protein bL21</fullName>
    </recommendedName>
</protein>
<dbReference type="InterPro" id="IPR036164">
    <property type="entry name" value="bL21-like_sf"/>
</dbReference>
<evidence type="ECO:0000256" key="5">
    <source>
        <dbReference type="ARBA" id="ARBA00023274"/>
    </source>
</evidence>
<dbReference type="GO" id="GO:0006412">
    <property type="term" value="P:translation"/>
    <property type="evidence" value="ECO:0007669"/>
    <property type="project" value="UniProtKB-UniRule"/>
</dbReference>
<organism evidence="8 9">
    <name type="scientific">Proteiniborus ethanoligenes</name>
    <dbReference type="NCBI Taxonomy" id="415015"/>
    <lineage>
        <taxon>Bacteria</taxon>
        <taxon>Bacillati</taxon>
        <taxon>Bacillota</taxon>
        <taxon>Clostridia</taxon>
        <taxon>Eubacteriales</taxon>
        <taxon>Proteiniborus</taxon>
    </lineage>
</organism>
<dbReference type="OrthoDB" id="9813334at2"/>
<dbReference type="SUPFAM" id="SSF141091">
    <property type="entry name" value="L21p-like"/>
    <property type="match status" value="1"/>
</dbReference>
<dbReference type="HAMAP" id="MF_01363">
    <property type="entry name" value="Ribosomal_bL21"/>
    <property type="match status" value="1"/>
</dbReference>